<dbReference type="Proteomes" id="UP000762676">
    <property type="component" value="Unassembled WGS sequence"/>
</dbReference>
<dbReference type="EMBL" id="BMAT01011588">
    <property type="protein sequence ID" value="GFR75359.1"/>
    <property type="molecule type" value="Genomic_DNA"/>
</dbReference>
<protein>
    <submittedName>
        <fullName evidence="1">Uncharacterized protein</fullName>
    </submittedName>
</protein>
<evidence type="ECO:0000313" key="2">
    <source>
        <dbReference type="Proteomes" id="UP000762676"/>
    </source>
</evidence>
<evidence type="ECO:0000313" key="1">
    <source>
        <dbReference type="EMBL" id="GFR75359.1"/>
    </source>
</evidence>
<comment type="caution">
    <text evidence="1">The sequence shown here is derived from an EMBL/GenBank/DDBJ whole genome shotgun (WGS) entry which is preliminary data.</text>
</comment>
<dbReference type="AlphaFoldDB" id="A0AAV4FQ96"/>
<accession>A0AAV4FQ96</accession>
<reference evidence="1 2" key="1">
    <citation type="journal article" date="2021" name="Elife">
        <title>Chloroplast acquisition without the gene transfer in kleptoplastic sea slugs, Plakobranchus ocellatus.</title>
        <authorList>
            <person name="Maeda T."/>
            <person name="Takahashi S."/>
            <person name="Yoshida T."/>
            <person name="Shimamura S."/>
            <person name="Takaki Y."/>
            <person name="Nagai Y."/>
            <person name="Toyoda A."/>
            <person name="Suzuki Y."/>
            <person name="Arimoto A."/>
            <person name="Ishii H."/>
            <person name="Satoh N."/>
            <person name="Nishiyama T."/>
            <person name="Hasebe M."/>
            <person name="Maruyama T."/>
            <person name="Minagawa J."/>
            <person name="Obokata J."/>
            <person name="Shigenobu S."/>
        </authorList>
    </citation>
    <scope>NUCLEOTIDE SEQUENCE [LARGE SCALE GENOMIC DNA]</scope>
</reference>
<sequence length="133" mass="14885">MSDPRLWHSPRPPGLIWLQHLRRDINRSVSSQHPRSAGIISMSFSIIQVFLNSLPLYKMSPVTCLTLGWFSDPVFCPQLLQTKDSARDLNVGGPRKRNCVLSGSHPAYILSLSDGPRETLSLTSHRLHLATNS</sequence>
<name>A0AAV4FQ96_9GAST</name>
<gene>
    <name evidence="1" type="ORF">ElyMa_005775000</name>
</gene>
<keyword evidence="2" id="KW-1185">Reference proteome</keyword>
<proteinExistence type="predicted"/>
<organism evidence="1 2">
    <name type="scientific">Elysia marginata</name>
    <dbReference type="NCBI Taxonomy" id="1093978"/>
    <lineage>
        <taxon>Eukaryota</taxon>
        <taxon>Metazoa</taxon>
        <taxon>Spiralia</taxon>
        <taxon>Lophotrochozoa</taxon>
        <taxon>Mollusca</taxon>
        <taxon>Gastropoda</taxon>
        <taxon>Heterobranchia</taxon>
        <taxon>Euthyneura</taxon>
        <taxon>Panpulmonata</taxon>
        <taxon>Sacoglossa</taxon>
        <taxon>Placobranchoidea</taxon>
        <taxon>Plakobranchidae</taxon>
        <taxon>Elysia</taxon>
    </lineage>
</organism>